<organism evidence="2">
    <name type="scientific">Picea glauca</name>
    <name type="common">White spruce</name>
    <name type="synonym">Pinus glauca</name>
    <dbReference type="NCBI Taxonomy" id="3330"/>
    <lineage>
        <taxon>Eukaryota</taxon>
        <taxon>Viridiplantae</taxon>
        <taxon>Streptophyta</taxon>
        <taxon>Embryophyta</taxon>
        <taxon>Tracheophyta</taxon>
        <taxon>Spermatophyta</taxon>
        <taxon>Pinopsida</taxon>
        <taxon>Pinidae</taxon>
        <taxon>Conifers I</taxon>
        <taxon>Pinales</taxon>
        <taxon>Pinaceae</taxon>
        <taxon>Picea</taxon>
    </lineage>
</organism>
<dbReference type="PANTHER" id="PTHR34539:SF19">
    <property type="entry name" value="T6J4.11 PROTEIN"/>
    <property type="match status" value="1"/>
</dbReference>
<feature type="region of interest" description="Disordered" evidence="1">
    <location>
        <begin position="1"/>
        <end position="35"/>
    </location>
</feature>
<accession>Q40859</accession>
<reference evidence="2" key="1">
    <citation type="journal article" date="1996" name="Planta">
        <title>Expression of abundant mRNAs during somatic embryogenesis of white spruce [Picea glauca (Moench) Voss].</title>
        <authorList>
            <person name="Dong J.-Z."/>
            <person name="Dunstan D.I."/>
        </authorList>
    </citation>
    <scope>NUCLEOTIDE SEQUENCE</scope>
</reference>
<dbReference type="PANTHER" id="PTHR34539">
    <property type="entry name" value="T6J4.11 PROTEIN"/>
    <property type="match status" value="1"/>
</dbReference>
<proteinExistence type="evidence at transcript level"/>
<name>Q40859_PICGL</name>
<gene>
    <name evidence="2" type="primary">EMB3</name>
</gene>
<feature type="compositionally biased region" description="Basic and acidic residues" evidence="1">
    <location>
        <begin position="1"/>
        <end position="11"/>
    </location>
</feature>
<evidence type="ECO:0000256" key="1">
    <source>
        <dbReference type="SAM" id="MobiDB-lite"/>
    </source>
</evidence>
<sequence>MSSCEGKHAREGDEDEEAESRPPPPKRFFHGLSPLSPRAEELISILEEDADCGERNAEEFVPAEEVVCGVMKSLEEEISGSSRGEEIRSSDFSNMDEMSYLLRASDDELGIPPSPSVYEDAYSAVAESQVLGESEHACNLEGLWQLEDPACC</sequence>
<dbReference type="EMBL" id="L47601">
    <property type="protein sequence ID" value="AAC24488.1"/>
    <property type="molecule type" value="mRNA"/>
</dbReference>
<dbReference type="PIR" id="T09283">
    <property type="entry name" value="T09283"/>
</dbReference>
<protein>
    <submittedName>
        <fullName evidence="2">Late embryogenesis abundant protein</fullName>
    </submittedName>
</protein>
<evidence type="ECO:0000313" key="2">
    <source>
        <dbReference type="EMBL" id="AAC24488.1"/>
    </source>
</evidence>
<dbReference type="AlphaFoldDB" id="Q40859"/>